<keyword evidence="7" id="KW-0547">Nucleotide-binding</keyword>
<evidence type="ECO:0000256" key="6">
    <source>
        <dbReference type="ARBA" id="ARBA00022692"/>
    </source>
</evidence>
<dbReference type="PANTHER" id="PTHR45436">
    <property type="entry name" value="SENSOR HISTIDINE KINASE YKOH"/>
    <property type="match status" value="1"/>
</dbReference>
<dbReference type="SMART" id="SM00388">
    <property type="entry name" value="HisKA"/>
    <property type="match status" value="1"/>
</dbReference>
<dbReference type="PROSITE" id="PS50109">
    <property type="entry name" value="HIS_KIN"/>
    <property type="match status" value="1"/>
</dbReference>
<keyword evidence="5" id="KW-0808">Transferase</keyword>
<keyword evidence="12 13" id="KW-0472">Membrane</keyword>
<dbReference type="InterPro" id="IPR004358">
    <property type="entry name" value="Sig_transdc_His_kin-like_C"/>
</dbReference>
<name>A0AAU0N236_9GAMM</name>
<dbReference type="Gene3D" id="3.30.565.10">
    <property type="entry name" value="Histidine kinase-like ATPase, C-terminal domain"/>
    <property type="match status" value="1"/>
</dbReference>
<sequence>MKSIRIFLLIALLSTITLVNFIAALHGYRASMEEAERLFDRQVAGTALLLAAIPIDQTAPQVVEENDLQAFQVWSADGQLLMRSDNAPATPIGDAQEGFSEQNFSGFRWRVYSSPSANGRSIRVAERVDLRFRLADEVVLQSVMPILIGLPVAGLLIWLVIGHGLASLKKLADELRHKRAEDLAPLTLAAPPEELLPLVRSTNALLERLQASFDRERRFSADAAHELRTPIAAIQVHADNLATQLQNSAVVAPGSLQQLQDSIARMAHLVEQMLNLFRMTPEHYPARFESIDLHRLARDVIAELYPAFARREQEIELQGNTAYIDGDQFALVLLLQNLLNNACKYTPQGGRIAVDVQRQGDAVVLQVQDSGPGIPQEERERVFERFYRVGGDRHESRVPGCGLGLSIVHHIAELHHAQVELGPSSLRDAQAPGLAVAVRFPVQKSVERGIKHERVADENLVS</sequence>
<dbReference type="GO" id="GO:0005524">
    <property type="term" value="F:ATP binding"/>
    <property type="evidence" value="ECO:0007669"/>
    <property type="project" value="UniProtKB-KW"/>
</dbReference>
<evidence type="ECO:0000256" key="1">
    <source>
        <dbReference type="ARBA" id="ARBA00000085"/>
    </source>
</evidence>
<dbReference type="Pfam" id="PF00512">
    <property type="entry name" value="HisKA"/>
    <property type="match status" value="1"/>
</dbReference>
<dbReference type="GO" id="GO:0005886">
    <property type="term" value="C:plasma membrane"/>
    <property type="evidence" value="ECO:0007669"/>
    <property type="project" value="TreeGrafter"/>
</dbReference>
<evidence type="ECO:0000259" key="14">
    <source>
        <dbReference type="PROSITE" id="PS50109"/>
    </source>
</evidence>
<dbReference type="InterPro" id="IPR003661">
    <property type="entry name" value="HisK_dim/P_dom"/>
</dbReference>
<keyword evidence="8" id="KW-0418">Kinase</keyword>
<dbReference type="Gene3D" id="1.10.287.130">
    <property type="match status" value="1"/>
</dbReference>
<comment type="subcellular location">
    <subcellularLocation>
        <location evidence="2">Membrane</location>
        <topology evidence="2">Multi-pass membrane protein</topology>
    </subcellularLocation>
</comment>
<evidence type="ECO:0000256" key="4">
    <source>
        <dbReference type="ARBA" id="ARBA00022553"/>
    </source>
</evidence>
<dbReference type="PRINTS" id="PR00344">
    <property type="entry name" value="BCTRLSENSOR"/>
</dbReference>
<dbReference type="InterPro" id="IPR005467">
    <property type="entry name" value="His_kinase_dom"/>
</dbReference>
<evidence type="ECO:0000256" key="12">
    <source>
        <dbReference type="ARBA" id="ARBA00023136"/>
    </source>
</evidence>
<dbReference type="CDD" id="cd00075">
    <property type="entry name" value="HATPase"/>
    <property type="match status" value="1"/>
</dbReference>
<feature type="transmembrane region" description="Helical" evidence="13">
    <location>
        <begin position="138"/>
        <end position="161"/>
    </location>
</feature>
<dbReference type="EMBL" id="CP137555">
    <property type="protein sequence ID" value="WOX06866.1"/>
    <property type="molecule type" value="Genomic_DNA"/>
</dbReference>
<dbReference type="SUPFAM" id="SSF55874">
    <property type="entry name" value="ATPase domain of HSP90 chaperone/DNA topoisomerase II/histidine kinase"/>
    <property type="match status" value="1"/>
</dbReference>
<evidence type="ECO:0000256" key="13">
    <source>
        <dbReference type="SAM" id="Phobius"/>
    </source>
</evidence>
<dbReference type="SUPFAM" id="SSF47384">
    <property type="entry name" value="Homodimeric domain of signal transducing histidine kinase"/>
    <property type="match status" value="1"/>
</dbReference>
<keyword evidence="9 15" id="KW-0067">ATP-binding</keyword>
<dbReference type="KEGG" id="mpaf:R5R33_06965"/>
<dbReference type="PANTHER" id="PTHR45436:SF14">
    <property type="entry name" value="SENSOR PROTEIN QSEC"/>
    <property type="match status" value="1"/>
</dbReference>
<dbReference type="GO" id="GO:0000155">
    <property type="term" value="F:phosphorelay sensor kinase activity"/>
    <property type="evidence" value="ECO:0007669"/>
    <property type="project" value="InterPro"/>
</dbReference>
<evidence type="ECO:0000256" key="3">
    <source>
        <dbReference type="ARBA" id="ARBA00012438"/>
    </source>
</evidence>
<dbReference type="RefSeq" id="WP_318955301.1">
    <property type="nucleotide sequence ID" value="NZ_CP137555.1"/>
</dbReference>
<evidence type="ECO:0000256" key="9">
    <source>
        <dbReference type="ARBA" id="ARBA00022840"/>
    </source>
</evidence>
<keyword evidence="10 13" id="KW-1133">Transmembrane helix</keyword>
<dbReference type="InterPro" id="IPR036890">
    <property type="entry name" value="HATPase_C_sf"/>
</dbReference>
<evidence type="ECO:0000313" key="15">
    <source>
        <dbReference type="EMBL" id="WOX06866.1"/>
    </source>
</evidence>
<accession>A0AAU0N236</accession>
<keyword evidence="6 13" id="KW-0812">Transmembrane</keyword>
<feature type="domain" description="Histidine kinase" evidence="14">
    <location>
        <begin position="222"/>
        <end position="444"/>
    </location>
</feature>
<proteinExistence type="predicted"/>
<dbReference type="Pfam" id="PF02518">
    <property type="entry name" value="HATPase_c"/>
    <property type="match status" value="1"/>
</dbReference>
<dbReference type="CDD" id="cd00082">
    <property type="entry name" value="HisKA"/>
    <property type="match status" value="1"/>
</dbReference>
<dbReference type="InterPro" id="IPR013727">
    <property type="entry name" value="2CSK_N"/>
</dbReference>
<evidence type="ECO:0000256" key="8">
    <source>
        <dbReference type="ARBA" id="ARBA00022777"/>
    </source>
</evidence>
<dbReference type="InterPro" id="IPR036097">
    <property type="entry name" value="HisK_dim/P_sf"/>
</dbReference>
<dbReference type="AlphaFoldDB" id="A0AAU0N236"/>
<protein>
    <recommendedName>
        <fullName evidence="3">histidine kinase</fullName>
        <ecNumber evidence="3">2.7.13.3</ecNumber>
    </recommendedName>
</protein>
<keyword evidence="11" id="KW-0902">Two-component regulatory system</keyword>
<keyword evidence="4" id="KW-0597">Phosphoprotein</keyword>
<evidence type="ECO:0000256" key="11">
    <source>
        <dbReference type="ARBA" id="ARBA00023012"/>
    </source>
</evidence>
<dbReference type="Pfam" id="PF08521">
    <property type="entry name" value="2CSK_N"/>
    <property type="match status" value="1"/>
</dbReference>
<reference evidence="15 16" key="1">
    <citation type="submission" date="2023-10" db="EMBL/GenBank/DDBJ databases">
        <title>Description of Microbulbifer bruguierae sp. nov., isolated from the sediments of mangrove plant Bruguiera sexangula and comparative genomic analyses of the genus Microbulbifer.</title>
        <authorList>
            <person name="Long M."/>
        </authorList>
    </citation>
    <scope>NUCLEOTIDE SEQUENCE [LARGE SCALE GENOMIC DNA]</scope>
    <source>
        <strain evidence="15 16">SPO729</strain>
    </source>
</reference>
<comment type="catalytic activity">
    <reaction evidence="1">
        <text>ATP + protein L-histidine = ADP + protein N-phospho-L-histidine.</text>
        <dbReference type="EC" id="2.7.13.3"/>
    </reaction>
</comment>
<dbReference type="EC" id="2.7.13.3" evidence="3"/>
<evidence type="ECO:0000256" key="7">
    <source>
        <dbReference type="ARBA" id="ARBA00022741"/>
    </source>
</evidence>
<evidence type="ECO:0000256" key="5">
    <source>
        <dbReference type="ARBA" id="ARBA00022679"/>
    </source>
</evidence>
<dbReference type="InterPro" id="IPR003594">
    <property type="entry name" value="HATPase_dom"/>
</dbReference>
<dbReference type="InterPro" id="IPR050428">
    <property type="entry name" value="TCS_sensor_his_kinase"/>
</dbReference>
<evidence type="ECO:0000256" key="2">
    <source>
        <dbReference type="ARBA" id="ARBA00004141"/>
    </source>
</evidence>
<dbReference type="SMART" id="SM00387">
    <property type="entry name" value="HATPase_c"/>
    <property type="match status" value="1"/>
</dbReference>
<gene>
    <name evidence="15" type="ORF">R5R33_06965</name>
</gene>
<dbReference type="Proteomes" id="UP001302477">
    <property type="component" value="Chromosome"/>
</dbReference>
<evidence type="ECO:0000313" key="16">
    <source>
        <dbReference type="Proteomes" id="UP001302477"/>
    </source>
</evidence>
<organism evidence="15 16">
    <name type="scientific">Microbulbifer pacificus</name>
    <dbReference type="NCBI Taxonomy" id="407164"/>
    <lineage>
        <taxon>Bacteria</taxon>
        <taxon>Pseudomonadati</taxon>
        <taxon>Pseudomonadota</taxon>
        <taxon>Gammaproteobacteria</taxon>
        <taxon>Cellvibrionales</taxon>
        <taxon>Microbulbiferaceae</taxon>
        <taxon>Microbulbifer</taxon>
    </lineage>
</organism>
<keyword evidence="16" id="KW-1185">Reference proteome</keyword>
<evidence type="ECO:0000256" key="10">
    <source>
        <dbReference type="ARBA" id="ARBA00022989"/>
    </source>
</evidence>